<proteinExistence type="predicted"/>
<gene>
    <name evidence="1" type="ORF">HU751_09600</name>
</gene>
<organism evidence="1">
    <name type="scientific">Pseudomonas peradeniyensis</name>
    <dbReference type="NCBI Taxonomy" id="2745488"/>
    <lineage>
        <taxon>Bacteria</taxon>
        <taxon>Pseudomonadati</taxon>
        <taxon>Pseudomonadota</taxon>
        <taxon>Gammaproteobacteria</taxon>
        <taxon>Pseudomonadales</taxon>
        <taxon>Pseudomonadaceae</taxon>
        <taxon>Pseudomonas</taxon>
    </lineage>
</organism>
<reference evidence="1" key="2">
    <citation type="submission" date="2020-07" db="EMBL/GenBank/DDBJ databases">
        <authorList>
            <person name="Lood C."/>
            <person name="Girard L."/>
        </authorList>
    </citation>
    <scope>NUCLEOTIDE SEQUENCE</scope>
    <source>
        <strain evidence="1">BW13M1</strain>
    </source>
</reference>
<evidence type="ECO:0000313" key="1">
    <source>
        <dbReference type="EMBL" id="MBC3446026.1"/>
    </source>
</evidence>
<dbReference type="InterPro" id="IPR025083">
    <property type="entry name" value="DUF3969"/>
</dbReference>
<sequence>MTDMALEVEIFNADEAGRFLAMAAIGLLSSVRAGVIELDEAERLLFSPGVASVFRRKGISSVVCDLVMECCELEDVLGLLPNRFDSEVVRLIDAFSEYLTVTAPLDAYLDHVEYR</sequence>
<dbReference type="EMBL" id="JABWRJ010000009">
    <property type="protein sequence ID" value="MBC3446026.1"/>
    <property type="molecule type" value="Genomic_DNA"/>
</dbReference>
<dbReference type="Pfam" id="PF13108">
    <property type="entry name" value="DUF3969"/>
    <property type="match status" value="1"/>
</dbReference>
<dbReference type="AlphaFoldDB" id="A0A923G8I9"/>
<comment type="caution">
    <text evidence="1">The sequence shown here is derived from an EMBL/GenBank/DDBJ whole genome shotgun (WGS) entry which is preliminary data.</text>
</comment>
<reference evidence="1" key="1">
    <citation type="journal article" date="2020" name="Microorganisms">
        <title>Reliable Identification of Environmental Pseudomonas Isolates Using the rpoD Gene.</title>
        <authorList>
            <consortium name="The Broad Institute Genome Sequencing Platform"/>
            <person name="Girard L."/>
            <person name="Lood C."/>
            <person name="Rokni-Zadeh H."/>
            <person name="van Noort V."/>
            <person name="Lavigne R."/>
            <person name="De Mot R."/>
        </authorList>
    </citation>
    <scope>NUCLEOTIDE SEQUENCE</scope>
    <source>
        <strain evidence="1">BW13M1</strain>
    </source>
</reference>
<name>A0A923G8I9_9PSED</name>
<protein>
    <submittedName>
        <fullName evidence="1">DUF3969 family protein</fullName>
    </submittedName>
</protein>
<accession>A0A923G8I9</accession>